<evidence type="ECO:0000313" key="13">
    <source>
        <dbReference type="EMBL" id="TVM17292.1"/>
    </source>
</evidence>
<keyword evidence="9 11" id="KW-0520">NAD</keyword>
<evidence type="ECO:0000256" key="6">
    <source>
        <dbReference type="ARBA" id="ARBA00022695"/>
    </source>
</evidence>
<comment type="catalytic activity">
    <reaction evidence="10 11">
        <text>nicotinate beta-D-ribonucleotide + ATP + H(+) = deamido-NAD(+) + diphosphate</text>
        <dbReference type="Rhea" id="RHEA:22860"/>
        <dbReference type="ChEBI" id="CHEBI:15378"/>
        <dbReference type="ChEBI" id="CHEBI:30616"/>
        <dbReference type="ChEBI" id="CHEBI:33019"/>
        <dbReference type="ChEBI" id="CHEBI:57502"/>
        <dbReference type="ChEBI" id="CHEBI:58437"/>
        <dbReference type="EC" id="2.7.7.18"/>
    </reaction>
</comment>
<protein>
    <recommendedName>
        <fullName evidence="11">Probable nicotinate-nucleotide adenylyltransferase</fullName>
        <ecNumber evidence="11">2.7.7.18</ecNumber>
    </recommendedName>
    <alternativeName>
        <fullName evidence="11">Deamido-NAD(+) diphosphorylase</fullName>
    </alternativeName>
    <alternativeName>
        <fullName evidence="11">Deamido-NAD(+) pyrophosphorylase</fullName>
    </alternativeName>
    <alternativeName>
        <fullName evidence="11">Nicotinate mononucleotide adenylyltransferase</fullName>
        <shortName evidence="11">NaMN adenylyltransferase</shortName>
    </alternativeName>
</protein>
<dbReference type="SUPFAM" id="SSF52374">
    <property type="entry name" value="Nucleotidylyl transferase"/>
    <property type="match status" value="1"/>
</dbReference>
<organism evidence="13 14">
    <name type="scientific">Oceanidesulfovibrio indonesiensis</name>
    <dbReference type="NCBI Taxonomy" id="54767"/>
    <lineage>
        <taxon>Bacteria</taxon>
        <taxon>Pseudomonadati</taxon>
        <taxon>Thermodesulfobacteriota</taxon>
        <taxon>Desulfovibrionia</taxon>
        <taxon>Desulfovibrionales</taxon>
        <taxon>Desulfovibrionaceae</taxon>
        <taxon>Oceanidesulfovibrio</taxon>
    </lineage>
</organism>
<dbReference type="Pfam" id="PF01467">
    <property type="entry name" value="CTP_transf_like"/>
    <property type="match status" value="1"/>
</dbReference>
<keyword evidence="8 11" id="KW-0067">ATP-binding</keyword>
<dbReference type="CDD" id="cd02165">
    <property type="entry name" value="NMNAT"/>
    <property type="match status" value="1"/>
</dbReference>
<proteinExistence type="inferred from homology"/>
<evidence type="ECO:0000256" key="5">
    <source>
        <dbReference type="ARBA" id="ARBA00022679"/>
    </source>
</evidence>
<dbReference type="EC" id="2.7.7.18" evidence="11"/>
<evidence type="ECO:0000256" key="10">
    <source>
        <dbReference type="ARBA" id="ARBA00048721"/>
    </source>
</evidence>
<dbReference type="Gene3D" id="3.40.50.620">
    <property type="entry name" value="HUPs"/>
    <property type="match status" value="1"/>
</dbReference>
<name>A0A7M3MF86_9BACT</name>
<dbReference type="GO" id="GO:0009435">
    <property type="term" value="P:NAD+ biosynthetic process"/>
    <property type="evidence" value="ECO:0007669"/>
    <property type="project" value="UniProtKB-UniRule"/>
</dbReference>
<dbReference type="EMBL" id="QMIE01000007">
    <property type="protein sequence ID" value="TVM17292.1"/>
    <property type="molecule type" value="Genomic_DNA"/>
</dbReference>
<comment type="function">
    <text evidence="1 11">Catalyzes the reversible adenylation of nicotinate mononucleotide (NaMN) to nicotinic acid adenine dinucleotide (NaAD).</text>
</comment>
<reference evidence="13 14" key="1">
    <citation type="submission" date="2018-06" db="EMBL/GenBank/DDBJ databases">
        <title>Complete genome of Desulfovibrio indonesiensis P37SLT.</title>
        <authorList>
            <person name="Crispim J.S."/>
            <person name="Vidigal P.M.P."/>
            <person name="Silva L.C.F."/>
            <person name="Laguardia C.N."/>
            <person name="Araujo L.C."/>
            <person name="Dias R.S."/>
            <person name="Sousa M.P."/>
            <person name="Paula S.O."/>
            <person name="Silva C."/>
        </authorList>
    </citation>
    <scope>NUCLEOTIDE SEQUENCE [LARGE SCALE GENOMIC DNA]</scope>
    <source>
        <strain evidence="13 14">P37SLT</strain>
    </source>
</reference>
<keyword evidence="4 11" id="KW-0662">Pyridine nucleotide biosynthesis</keyword>
<dbReference type="GO" id="GO:0004515">
    <property type="term" value="F:nicotinate-nucleotide adenylyltransferase activity"/>
    <property type="evidence" value="ECO:0007669"/>
    <property type="project" value="UniProtKB-UniRule"/>
</dbReference>
<keyword evidence="6 11" id="KW-0548">Nucleotidyltransferase</keyword>
<dbReference type="InterPro" id="IPR004821">
    <property type="entry name" value="Cyt_trans-like"/>
</dbReference>
<dbReference type="UniPathway" id="UPA00253">
    <property type="reaction ID" value="UER00332"/>
</dbReference>
<dbReference type="InterPro" id="IPR005248">
    <property type="entry name" value="NadD/NMNAT"/>
</dbReference>
<evidence type="ECO:0000259" key="12">
    <source>
        <dbReference type="Pfam" id="PF01467"/>
    </source>
</evidence>
<evidence type="ECO:0000256" key="7">
    <source>
        <dbReference type="ARBA" id="ARBA00022741"/>
    </source>
</evidence>
<keyword evidence="14" id="KW-1185">Reference proteome</keyword>
<gene>
    <name evidence="11" type="primary">nadD</name>
    <name evidence="13" type="ORF">DPQ33_08890</name>
</gene>
<evidence type="ECO:0000256" key="4">
    <source>
        <dbReference type="ARBA" id="ARBA00022642"/>
    </source>
</evidence>
<dbReference type="GO" id="GO:0005524">
    <property type="term" value="F:ATP binding"/>
    <property type="evidence" value="ECO:0007669"/>
    <property type="project" value="UniProtKB-KW"/>
</dbReference>
<comment type="similarity">
    <text evidence="3 11">Belongs to the NadD family.</text>
</comment>
<evidence type="ECO:0000256" key="1">
    <source>
        <dbReference type="ARBA" id="ARBA00002324"/>
    </source>
</evidence>
<dbReference type="HAMAP" id="MF_00244">
    <property type="entry name" value="NaMN_adenylyltr"/>
    <property type="match status" value="1"/>
</dbReference>
<dbReference type="InterPro" id="IPR014729">
    <property type="entry name" value="Rossmann-like_a/b/a_fold"/>
</dbReference>
<evidence type="ECO:0000256" key="11">
    <source>
        <dbReference type="HAMAP-Rule" id="MF_00244"/>
    </source>
</evidence>
<evidence type="ECO:0000256" key="3">
    <source>
        <dbReference type="ARBA" id="ARBA00009014"/>
    </source>
</evidence>
<dbReference type="OrthoDB" id="5295945at2"/>
<dbReference type="Proteomes" id="UP000448292">
    <property type="component" value="Unassembled WGS sequence"/>
</dbReference>
<dbReference type="AlphaFoldDB" id="A0A7M3MF86"/>
<dbReference type="PANTHER" id="PTHR39321:SF3">
    <property type="entry name" value="PHOSPHOPANTETHEINE ADENYLYLTRANSFERASE"/>
    <property type="match status" value="1"/>
</dbReference>
<sequence>MSHDSNASNRLGGPGSVCILGGSFNPMHAAHVRVAVALREAAAMERVDIIPAPAPPHKPGRRLLPMELRMTMAEAVAARLNSGTAAVSPPVAPAFRVSDIEARRTGPSYTLDTLREYRRAEPGTRLFFCLGATDMVVLDSWHEWRELPALATFIIVTRGETDVADVLAFMNVYPKVFPNVGSSTRSLATGFGGEFPNSGCEYEHIAWDGGWAAFMTMPRLDVSGTQIRALWRANRRLIGLLPDCVEDVLTAHEKDVEAVWGARGSEPT</sequence>
<dbReference type="PANTHER" id="PTHR39321">
    <property type="entry name" value="NICOTINATE-NUCLEOTIDE ADENYLYLTRANSFERASE-RELATED"/>
    <property type="match status" value="1"/>
</dbReference>
<comment type="caution">
    <text evidence="13">The sequence shown here is derived from an EMBL/GenBank/DDBJ whole genome shotgun (WGS) entry which is preliminary data.</text>
</comment>
<keyword evidence="7 11" id="KW-0547">Nucleotide-binding</keyword>
<accession>A0A7M3MF86</accession>
<feature type="domain" description="Cytidyltransferase-like" evidence="12">
    <location>
        <begin position="19"/>
        <end position="229"/>
    </location>
</feature>
<evidence type="ECO:0000256" key="9">
    <source>
        <dbReference type="ARBA" id="ARBA00023027"/>
    </source>
</evidence>
<evidence type="ECO:0000313" key="14">
    <source>
        <dbReference type="Proteomes" id="UP000448292"/>
    </source>
</evidence>
<keyword evidence="5 11" id="KW-0808">Transferase</keyword>
<comment type="pathway">
    <text evidence="2 11">Cofactor biosynthesis; NAD(+) biosynthesis; deamido-NAD(+) from nicotinate D-ribonucleotide: step 1/1.</text>
</comment>
<evidence type="ECO:0000256" key="8">
    <source>
        <dbReference type="ARBA" id="ARBA00022840"/>
    </source>
</evidence>
<dbReference type="RefSeq" id="WP_144302870.1">
    <property type="nucleotide sequence ID" value="NZ_QMIE01000007.1"/>
</dbReference>
<evidence type="ECO:0000256" key="2">
    <source>
        <dbReference type="ARBA" id="ARBA00005019"/>
    </source>
</evidence>